<dbReference type="AlphaFoldDB" id="A0A316X8F4"/>
<name>A0A316X8F4_9FLAO</name>
<evidence type="ECO:0000313" key="2">
    <source>
        <dbReference type="Proteomes" id="UP000236182"/>
    </source>
</evidence>
<sequence>MRSEKNSGTAFPNTEILSPIKELLISYSPEELEDMLFHLFEDANLSEGDLNRDEKIMRHDFHLACRSILRNLSKDPESLSAIKNL</sequence>
<proteinExistence type="predicted"/>
<evidence type="ECO:0000313" key="1">
    <source>
        <dbReference type="EMBL" id="PWN67598.1"/>
    </source>
</evidence>
<protein>
    <submittedName>
        <fullName evidence="1">Uncharacterized protein</fullName>
    </submittedName>
</protein>
<keyword evidence="2" id="KW-1185">Reference proteome</keyword>
<reference evidence="1" key="1">
    <citation type="submission" date="2018-04" db="EMBL/GenBank/DDBJ databases">
        <title>Draft Genome Sequences of Chryseobacterium lactis NCTC11390T isolated from milk, Chryseobacterium oncorhynchi 701B-08T from rainbow trout, and Chryseobacterium viscerum 687B-08T from diseased fish.</title>
        <authorList>
            <person name="Jeong J.-J."/>
            <person name="Lee Y.J."/>
            <person name="Pathiraja D."/>
            <person name="Park B."/>
            <person name="Choi I.-G."/>
            <person name="Kim K.D."/>
        </authorList>
    </citation>
    <scope>NUCLEOTIDE SEQUENCE [LARGE SCALE GENOMIC DNA]</scope>
    <source>
        <strain evidence="1">701B-08</strain>
    </source>
</reference>
<comment type="caution">
    <text evidence="1">The sequence shown here is derived from an EMBL/GenBank/DDBJ whole genome shotgun (WGS) entry which is preliminary data.</text>
</comment>
<dbReference type="EMBL" id="PPEI02000001">
    <property type="protein sequence ID" value="PWN67598.1"/>
    <property type="molecule type" value="Genomic_DNA"/>
</dbReference>
<accession>A0A316X8F4</accession>
<organism evidence="1 2">
    <name type="scientific">Chryseobacterium oncorhynchi</name>
    <dbReference type="NCBI Taxonomy" id="741074"/>
    <lineage>
        <taxon>Bacteria</taxon>
        <taxon>Pseudomonadati</taxon>
        <taxon>Bacteroidota</taxon>
        <taxon>Flavobacteriia</taxon>
        <taxon>Flavobacteriales</taxon>
        <taxon>Weeksellaceae</taxon>
        <taxon>Chryseobacterium group</taxon>
        <taxon>Chryseobacterium</taxon>
    </lineage>
</organism>
<dbReference type="Proteomes" id="UP000236182">
    <property type="component" value="Unassembled WGS sequence"/>
</dbReference>
<dbReference type="RefSeq" id="WP_109618089.1">
    <property type="nucleotide sequence ID" value="NZ_PPEI02000001.1"/>
</dbReference>
<gene>
    <name evidence="1" type="ORF">C1638_003130</name>
</gene>
<dbReference type="OrthoDB" id="1271329at2"/>